<evidence type="ECO:0000256" key="5">
    <source>
        <dbReference type="PIRSR" id="PIRSR000185-2"/>
    </source>
</evidence>
<dbReference type="GO" id="GO:0004352">
    <property type="term" value="F:glutamate dehydrogenase (NAD+) activity"/>
    <property type="evidence" value="ECO:0007669"/>
    <property type="project" value="TreeGrafter"/>
</dbReference>
<dbReference type="PANTHER" id="PTHR11606">
    <property type="entry name" value="GLUTAMATE DEHYDROGENASE"/>
    <property type="match status" value="1"/>
</dbReference>
<dbReference type="SMART" id="SM00839">
    <property type="entry name" value="ELFV_dehydrog"/>
    <property type="match status" value="1"/>
</dbReference>
<keyword evidence="5" id="KW-0547">Nucleotide-binding</keyword>
<name>A0A0G1XLQ3_9BACT</name>
<dbReference type="PANTHER" id="PTHR11606:SF13">
    <property type="entry name" value="GLUTAMATE DEHYDROGENASE 1, MITOCHONDRIAL"/>
    <property type="match status" value="1"/>
</dbReference>
<evidence type="ECO:0000256" key="1">
    <source>
        <dbReference type="ARBA" id="ARBA00006382"/>
    </source>
</evidence>
<dbReference type="PIRSF" id="PIRSF000185">
    <property type="entry name" value="Glu_DH"/>
    <property type="match status" value="1"/>
</dbReference>
<feature type="site" description="Important for catalysis" evidence="6">
    <location>
        <position position="145"/>
    </location>
</feature>
<feature type="binding site" evidence="5">
    <location>
        <position position="93"/>
    </location>
    <ligand>
        <name>substrate</name>
    </ligand>
</feature>
<evidence type="ECO:0000313" key="9">
    <source>
        <dbReference type="EMBL" id="KKW31826.1"/>
    </source>
</evidence>
<dbReference type="InterPro" id="IPR006097">
    <property type="entry name" value="Glu/Leu/Phe/Val/Trp_DH_dimer"/>
</dbReference>
<feature type="binding site" evidence="5">
    <location>
        <position position="220"/>
    </location>
    <ligand>
        <name>NAD(+)</name>
        <dbReference type="ChEBI" id="CHEBI:57540"/>
    </ligand>
</feature>
<dbReference type="PRINTS" id="PR00082">
    <property type="entry name" value="GLFDHDRGNASE"/>
</dbReference>
<comment type="similarity">
    <text evidence="1 3 7">Belongs to the Glu/Leu/Phe/Val dehydrogenases family.</text>
</comment>
<keyword evidence="5" id="KW-0520">NAD</keyword>
<dbReference type="GO" id="GO:0006538">
    <property type="term" value="P:L-glutamate catabolic process"/>
    <property type="evidence" value="ECO:0007669"/>
    <property type="project" value="TreeGrafter"/>
</dbReference>
<feature type="binding site" evidence="5">
    <location>
        <position position="353"/>
    </location>
    <ligand>
        <name>substrate</name>
    </ligand>
</feature>
<dbReference type="Gene3D" id="3.40.50.10860">
    <property type="entry name" value="Leucine Dehydrogenase, chain A, domain 1"/>
    <property type="match status" value="1"/>
</dbReference>
<evidence type="ECO:0000259" key="8">
    <source>
        <dbReference type="SMART" id="SM00839"/>
    </source>
</evidence>
<evidence type="ECO:0000256" key="2">
    <source>
        <dbReference type="ARBA" id="ARBA00023002"/>
    </source>
</evidence>
<dbReference type="GO" id="GO:0000166">
    <property type="term" value="F:nucleotide binding"/>
    <property type="evidence" value="ECO:0007669"/>
    <property type="project" value="UniProtKB-KW"/>
</dbReference>
<dbReference type="SUPFAM" id="SSF53223">
    <property type="entry name" value="Aminoacid dehydrogenase-like, N-terminal domain"/>
    <property type="match status" value="1"/>
</dbReference>
<dbReference type="EMBL" id="LCRF01000006">
    <property type="protein sequence ID" value="KKW31826.1"/>
    <property type="molecule type" value="Genomic_DNA"/>
</dbReference>
<organism evidence="9 10">
    <name type="scientific">Candidatus Kaiserbacteria bacterium GW2011_GWC2_52_8b</name>
    <dbReference type="NCBI Taxonomy" id="1618676"/>
    <lineage>
        <taxon>Bacteria</taxon>
        <taxon>Candidatus Kaiseribacteriota</taxon>
    </lineage>
</organism>
<evidence type="ECO:0000313" key="10">
    <source>
        <dbReference type="Proteomes" id="UP000034445"/>
    </source>
</evidence>
<dbReference type="InterPro" id="IPR014362">
    <property type="entry name" value="Glu_DH"/>
</dbReference>
<sequence length="452" mass="49941">MGKRTAFDKYLAQLEKAAKVLDLDPRIYARLQVQARLVRGTVRIEMDDGSFKEFPVYRCQHNHARGPTQGGTRFDLAVCESEIKFLAAMMTMKNAIDDIMHGGGKGGIRVDKFALSMGERERLCRGYIRTIAPWIGPRVDGPAPDVGTGAQEMAWFLDEYERIIGGEHCFAAFTGKPVVLGGSLGRSDATALGAVYATEAMMNKLGLKGQQTVAIQGFGNAGDFYAKLMKDRGHTIISVSDRSGTISDPSGFDLYDLHNFCHDESGKKIRKVTEYPRWDRSIDPLRVALSADIFAPAAFEDLIDAHMARELQSKFIVELANGPCTEEADEILAGRGIPVIPDIYASGGGVRVSAAEKIQGLENQKWPANRVHTWLKDQMFKAFDDLKKTKERYQLRSLREAAMVFAVGAVAEAMAWRGGFEYKYGETIDVPTVTVYKDLSSKGPKLVHRKSA</sequence>
<dbReference type="Pfam" id="PF02812">
    <property type="entry name" value="ELFV_dehydrog_N"/>
    <property type="match status" value="1"/>
</dbReference>
<gene>
    <name evidence="9" type="ORF">UY74_C0006G0025</name>
</gene>
<evidence type="ECO:0000256" key="7">
    <source>
        <dbReference type="RuleBase" id="RU004417"/>
    </source>
</evidence>
<evidence type="ECO:0000256" key="6">
    <source>
        <dbReference type="PIRSR" id="PIRSR000185-3"/>
    </source>
</evidence>
<dbReference type="Proteomes" id="UP000034445">
    <property type="component" value="Unassembled WGS sequence"/>
</dbReference>
<keyword evidence="2 3" id="KW-0560">Oxidoreductase</keyword>
<feature type="domain" description="Glutamate/phenylalanine/leucine/valine/L-tryptophan dehydrogenase C-terminal" evidence="8">
    <location>
        <begin position="183"/>
        <end position="418"/>
    </location>
</feature>
<dbReference type="InterPro" id="IPR006095">
    <property type="entry name" value="Glu/Leu/Phe/Val/Trp_DH"/>
</dbReference>
<feature type="active site" description="Proton donor" evidence="4">
    <location>
        <position position="105"/>
    </location>
</feature>
<evidence type="ECO:0000256" key="4">
    <source>
        <dbReference type="PIRSR" id="PIRSR000185-1"/>
    </source>
</evidence>
<dbReference type="InterPro" id="IPR046346">
    <property type="entry name" value="Aminoacid_DH-like_N_sf"/>
</dbReference>
<dbReference type="Gene3D" id="3.40.50.720">
    <property type="entry name" value="NAD(P)-binding Rossmann-like Domain"/>
    <property type="match status" value="1"/>
</dbReference>
<reference evidence="9 10" key="1">
    <citation type="journal article" date="2015" name="Nature">
        <title>rRNA introns, odd ribosomes, and small enigmatic genomes across a large radiation of phyla.</title>
        <authorList>
            <person name="Brown C.T."/>
            <person name="Hug L.A."/>
            <person name="Thomas B.C."/>
            <person name="Sharon I."/>
            <person name="Castelle C.J."/>
            <person name="Singh A."/>
            <person name="Wilkins M.J."/>
            <person name="Williams K.H."/>
            <person name="Banfield J.F."/>
        </authorList>
    </citation>
    <scope>NUCLEOTIDE SEQUENCE [LARGE SCALE GENOMIC DNA]</scope>
</reference>
<feature type="binding site" evidence="5">
    <location>
        <position position="190"/>
    </location>
    <ligand>
        <name>NAD(+)</name>
        <dbReference type="ChEBI" id="CHEBI:57540"/>
    </ligand>
</feature>
<protein>
    <recommendedName>
        <fullName evidence="3">Glutamate dehydrogenase</fullName>
    </recommendedName>
</protein>
<dbReference type="InterPro" id="IPR006096">
    <property type="entry name" value="Glu/Leu/Phe/Val/Trp_DH_C"/>
</dbReference>
<proteinExistence type="inferred from homology"/>
<evidence type="ECO:0000256" key="3">
    <source>
        <dbReference type="PIRNR" id="PIRNR000185"/>
    </source>
</evidence>
<accession>A0A0G1XLQ3</accession>
<dbReference type="InterPro" id="IPR036291">
    <property type="entry name" value="NAD(P)-bd_dom_sf"/>
</dbReference>
<comment type="caution">
    <text evidence="9">The sequence shown here is derived from an EMBL/GenBank/DDBJ whole genome shotgun (WGS) entry which is preliminary data.</text>
</comment>
<dbReference type="AlphaFoldDB" id="A0A0G1XLQ3"/>
<dbReference type="Pfam" id="PF00208">
    <property type="entry name" value="ELFV_dehydrog"/>
    <property type="match status" value="1"/>
</dbReference>
<dbReference type="SUPFAM" id="SSF51735">
    <property type="entry name" value="NAD(P)-binding Rossmann-fold domains"/>
    <property type="match status" value="1"/>
</dbReference>